<dbReference type="PROSITE" id="PS51471">
    <property type="entry name" value="FE2OG_OXY"/>
    <property type="match status" value="1"/>
</dbReference>
<evidence type="ECO:0000313" key="4">
    <source>
        <dbReference type="EMBL" id="KOO24540.1"/>
    </source>
</evidence>
<keyword evidence="1" id="KW-0560">Oxidoreductase</keyword>
<protein>
    <submittedName>
        <fullName evidence="4">Isopenicillin n synthase</fullName>
    </submittedName>
</protein>
<dbReference type="InterPro" id="IPR027443">
    <property type="entry name" value="IPNS-like_sf"/>
</dbReference>
<dbReference type="InterPro" id="IPR003819">
    <property type="entry name" value="TauD/TfdA-like"/>
</dbReference>
<dbReference type="InterPro" id="IPR050231">
    <property type="entry name" value="Iron_ascorbate_oxido_reductase"/>
</dbReference>
<dbReference type="EMBL" id="JWZX01003082">
    <property type="protein sequence ID" value="KOO24540.1"/>
    <property type="molecule type" value="Genomic_DNA"/>
</dbReference>
<dbReference type="PANTHER" id="PTHR47990">
    <property type="entry name" value="2-OXOGLUTARATE (2OG) AND FE(II)-DEPENDENT OXYGENASE SUPERFAMILY PROTEIN-RELATED"/>
    <property type="match status" value="1"/>
</dbReference>
<dbReference type="Gene3D" id="2.60.120.330">
    <property type="entry name" value="B-lactam Antibiotic, Isopenicillin N Synthase, Chain"/>
    <property type="match status" value="1"/>
</dbReference>
<dbReference type="InterPro" id="IPR044861">
    <property type="entry name" value="IPNS-like_FE2OG_OXY"/>
</dbReference>
<sequence>MEKARLGEVPVVDLKCATCDLASELEQNRRLFDLPDQVKRSMAFNVTLDIGYTGGTGTSQALDPNAGIQAADTKEGFMLTNNAFMGAAALDPTNPRKFLPRHPHLDPKDPLAGATLHWPPGLPGYERVIRSYFASAYELNYRLNDLLFSSLGMDANERNRLGSAPFCVLKQLRYGPGRDALANGSSIGAGAHADWGSLTLLLTDDTPGLQVEMAGEWLPVPPRRGMFIVNAGDQIEALTNGHYRSAKHRVITTSPRPRYSTAFFTYFNYKEPLTPLHEHVNPQKPLRRAPMDTMAWFQYKLRQSVGENVSRPLSTTTSSSTSSSEPAANATCSFAPLREALVIRALGGGVEGGAEGGVLLGVEALGIDLLSVSDGVIDELIAAMHADGKGLLVVRNQTLSPEGYERALFRLGRAAGGFGTPLLYDRWPGQSPRLRCCPHVSLLGNYRARVDDELGTGAVVGDRIGEYKPAREELREWHTDGSFLARPKIGVALYAPSAVPVATCAPCAKPSAWWRKLLRWPCRPTCRHAPASALPPEGGHTAFASGILGYERLDAAEREQLESLSAVHSWCDFMHFLEARDPGREKVSADDCAKKPDVTWPLVRTHPVTNRRSLYLNPKNGLRIVHSSDGEPASAEMSASLVLNLTKRVLELGTYHHTWRPGDLVLMDNRVLIHAATPFDADKYERLIYRAEFPGEPVYFF</sequence>
<comment type="caution">
    <text evidence="4">The sequence shown here is derived from an EMBL/GenBank/DDBJ whole genome shotgun (WGS) entry which is preliminary data.</text>
</comment>
<keyword evidence="5" id="KW-1185">Reference proteome</keyword>
<gene>
    <name evidence="4" type="ORF">Ctob_002624</name>
</gene>
<organism evidence="4 5">
    <name type="scientific">Chrysochromulina tobinii</name>
    <dbReference type="NCBI Taxonomy" id="1460289"/>
    <lineage>
        <taxon>Eukaryota</taxon>
        <taxon>Haptista</taxon>
        <taxon>Haptophyta</taxon>
        <taxon>Prymnesiophyceae</taxon>
        <taxon>Prymnesiales</taxon>
        <taxon>Chrysochromulinaceae</taxon>
        <taxon>Chrysochromulina</taxon>
    </lineage>
</organism>
<dbReference type="InterPro" id="IPR042098">
    <property type="entry name" value="TauD-like_sf"/>
</dbReference>
<accession>A0A0M0JDK3</accession>
<evidence type="ECO:0000259" key="3">
    <source>
        <dbReference type="PROSITE" id="PS51471"/>
    </source>
</evidence>
<dbReference type="AlphaFoldDB" id="A0A0M0JDK3"/>
<dbReference type="OrthoDB" id="288590at2759"/>
<feature type="compositionally biased region" description="Low complexity" evidence="2">
    <location>
        <begin position="314"/>
        <end position="324"/>
    </location>
</feature>
<evidence type="ECO:0000256" key="2">
    <source>
        <dbReference type="SAM" id="MobiDB-lite"/>
    </source>
</evidence>
<proteinExistence type="predicted"/>
<dbReference type="InterPro" id="IPR005123">
    <property type="entry name" value="Oxoglu/Fe-dep_dioxygenase_dom"/>
</dbReference>
<dbReference type="Pfam" id="PF03171">
    <property type="entry name" value="2OG-FeII_Oxy"/>
    <property type="match status" value="1"/>
</dbReference>
<dbReference type="Pfam" id="PF02668">
    <property type="entry name" value="TauD"/>
    <property type="match status" value="1"/>
</dbReference>
<feature type="region of interest" description="Disordered" evidence="2">
    <location>
        <begin position="308"/>
        <end position="328"/>
    </location>
</feature>
<feature type="domain" description="Fe2OG dioxygenase" evidence="3">
    <location>
        <begin position="165"/>
        <end position="267"/>
    </location>
</feature>
<dbReference type="GO" id="GO:0016491">
    <property type="term" value="F:oxidoreductase activity"/>
    <property type="evidence" value="ECO:0007669"/>
    <property type="project" value="UniProtKB-KW"/>
</dbReference>
<dbReference type="SUPFAM" id="SSF51197">
    <property type="entry name" value="Clavaminate synthase-like"/>
    <property type="match status" value="3"/>
</dbReference>
<evidence type="ECO:0000313" key="5">
    <source>
        <dbReference type="Proteomes" id="UP000037460"/>
    </source>
</evidence>
<name>A0A0M0JDK3_9EUKA</name>
<dbReference type="Gene3D" id="3.60.130.10">
    <property type="entry name" value="Clavaminate synthase-like"/>
    <property type="match status" value="1"/>
</dbReference>
<evidence type="ECO:0000256" key="1">
    <source>
        <dbReference type="ARBA" id="ARBA00023002"/>
    </source>
</evidence>
<reference evidence="5" key="1">
    <citation type="journal article" date="2015" name="PLoS Genet.">
        <title>Genome Sequence and Transcriptome Analyses of Chrysochromulina tobin: Metabolic Tools for Enhanced Algal Fitness in the Prominent Order Prymnesiales (Haptophyceae).</title>
        <authorList>
            <person name="Hovde B.T."/>
            <person name="Deodato C.R."/>
            <person name="Hunsperger H.M."/>
            <person name="Ryken S.A."/>
            <person name="Yost W."/>
            <person name="Jha R.K."/>
            <person name="Patterson J."/>
            <person name="Monnat R.J. Jr."/>
            <person name="Barlow S.B."/>
            <person name="Starkenburg S.R."/>
            <person name="Cattolico R.A."/>
        </authorList>
    </citation>
    <scope>NUCLEOTIDE SEQUENCE</scope>
    <source>
        <strain evidence="5">CCMP291</strain>
    </source>
</reference>
<dbReference type="Proteomes" id="UP000037460">
    <property type="component" value="Unassembled WGS sequence"/>
</dbReference>